<dbReference type="PRINTS" id="PR01437">
    <property type="entry name" value="NUOXDRDTASE4"/>
</dbReference>
<dbReference type="PANTHER" id="PTHR43507:SF21">
    <property type="entry name" value="NAD(P)H-QUINONE OXIDOREDUCTASE CHAIN 4, CHLOROPLASTIC"/>
    <property type="match status" value="1"/>
</dbReference>
<keyword evidence="4 8" id="KW-1133">Transmembrane helix</keyword>
<protein>
    <submittedName>
        <fullName evidence="10">NADH-quinone oxidoreductase subunit M</fullName>
    </submittedName>
</protein>
<comment type="subcellular location">
    <subcellularLocation>
        <location evidence="1">Endomembrane system</location>
        <topology evidence="1">Multi-pass membrane protein</topology>
    </subcellularLocation>
    <subcellularLocation>
        <location evidence="7">Membrane</location>
        <topology evidence="7">Multi-pass membrane protein</topology>
    </subcellularLocation>
</comment>
<feature type="domain" description="NADH:quinone oxidoreductase/Mrp antiporter transmembrane" evidence="9">
    <location>
        <begin position="126"/>
        <end position="418"/>
    </location>
</feature>
<dbReference type="NCBIfam" id="NF005060">
    <property type="entry name" value="PRK06473.1"/>
    <property type="match status" value="1"/>
</dbReference>
<evidence type="ECO:0000313" key="11">
    <source>
        <dbReference type="Proteomes" id="UP000500857"/>
    </source>
</evidence>
<feature type="transmembrane region" description="Helical" evidence="8">
    <location>
        <begin position="453"/>
        <end position="471"/>
    </location>
</feature>
<evidence type="ECO:0000256" key="5">
    <source>
        <dbReference type="ARBA" id="ARBA00023136"/>
    </source>
</evidence>
<feature type="transmembrane region" description="Helical" evidence="8">
    <location>
        <begin position="368"/>
        <end position="398"/>
    </location>
</feature>
<evidence type="ECO:0000256" key="8">
    <source>
        <dbReference type="SAM" id="Phobius"/>
    </source>
</evidence>
<dbReference type="Pfam" id="PF00361">
    <property type="entry name" value="Proton_antipo_M"/>
    <property type="match status" value="1"/>
</dbReference>
<evidence type="ECO:0000256" key="7">
    <source>
        <dbReference type="RuleBase" id="RU000320"/>
    </source>
</evidence>
<dbReference type="RefSeq" id="WP_168568863.1">
    <property type="nucleotide sequence ID" value="NZ_CP051167.1"/>
</dbReference>
<keyword evidence="11" id="KW-1185">Reference proteome</keyword>
<evidence type="ECO:0000256" key="2">
    <source>
        <dbReference type="ARBA" id="ARBA00009025"/>
    </source>
</evidence>
<proteinExistence type="inferred from homology"/>
<evidence type="ECO:0000256" key="3">
    <source>
        <dbReference type="ARBA" id="ARBA00022692"/>
    </source>
</evidence>
<keyword evidence="5 8" id="KW-0472">Membrane</keyword>
<feature type="transmembrane region" description="Helical" evidence="8">
    <location>
        <begin position="240"/>
        <end position="260"/>
    </location>
</feature>
<evidence type="ECO:0000256" key="1">
    <source>
        <dbReference type="ARBA" id="ARBA00004127"/>
    </source>
</evidence>
<keyword evidence="3 7" id="KW-0812">Transmembrane</keyword>
<dbReference type="GO" id="GO:0048039">
    <property type="term" value="F:ubiquinone binding"/>
    <property type="evidence" value="ECO:0007669"/>
    <property type="project" value="TreeGrafter"/>
</dbReference>
<dbReference type="GO" id="GO:0003954">
    <property type="term" value="F:NADH dehydrogenase activity"/>
    <property type="evidence" value="ECO:0007669"/>
    <property type="project" value="TreeGrafter"/>
</dbReference>
<sequence>MLTLLIALPILGAIAIGLFPAKPTSNRFRQLALATAIAVFLWTVLLTTQFDLNQVGLQFEQSLSWIPSLGLSYRLGLDGISLPLVLLNGLLSAIAIYSTSRSITRPRLYYALVLLLMAGVYGAFLAQDLLLFFLFYEIELIPLYLLIAIWGGKRRGYAATKFLIYTALSGILILAAFLGLVWLGGSSSFAYQPFAGNHLPLTTQLVLLGALLVGFGIKIPVVPFHTWLPDAHVEASTPISVLLAGVLLKLGTYGLLRFGYGLFPEAWHYVAPALASWAVVSVLYGALSAIAQTDMKKMVAYSSIAHMGYILLAVAAATPISLLAAVFQMIAHGLISALLFLLVGIIYRKAGTRDLSVLTGLLNPERGLPVIGSLMVLGVMASAGIPGMAGFIAEFLVFRGSFTEFPVQTLLSMVGTGLTAVYFLLLINRAFFGRLSDVVVNLPPVQWDDRIPAIVLAVFIVILGLLPSPLVDLTENQTTALTRSPSTFSVSALSPDPPGTVGP</sequence>
<dbReference type="GO" id="GO:0015990">
    <property type="term" value="P:electron transport coupled proton transport"/>
    <property type="evidence" value="ECO:0007669"/>
    <property type="project" value="TreeGrafter"/>
</dbReference>
<dbReference type="InterPro" id="IPR003918">
    <property type="entry name" value="NADH_UbQ_OxRdtase"/>
</dbReference>
<feature type="transmembrane region" description="Helical" evidence="8">
    <location>
        <begin position="130"/>
        <end position="150"/>
    </location>
</feature>
<feature type="transmembrane region" description="Helical" evidence="8">
    <location>
        <begin position="205"/>
        <end position="228"/>
    </location>
</feature>
<dbReference type="GO" id="GO:0016020">
    <property type="term" value="C:membrane"/>
    <property type="evidence" value="ECO:0007669"/>
    <property type="project" value="UniProtKB-SubCell"/>
</dbReference>
<feature type="transmembrane region" description="Helical" evidence="8">
    <location>
        <begin position="299"/>
        <end position="320"/>
    </location>
</feature>
<gene>
    <name evidence="10" type="ORF">HCG48_09050</name>
</gene>
<evidence type="ECO:0000313" key="10">
    <source>
        <dbReference type="EMBL" id="QIZ70708.1"/>
    </source>
</evidence>
<dbReference type="InterPro" id="IPR001750">
    <property type="entry name" value="ND/Mrp_TM"/>
</dbReference>
<evidence type="ECO:0000256" key="4">
    <source>
        <dbReference type="ARBA" id="ARBA00022989"/>
    </source>
</evidence>
<comment type="similarity">
    <text evidence="2">Belongs to the complex I subunit 4 family.</text>
</comment>
<dbReference type="KEGG" id="oxy:HCG48_09050"/>
<dbReference type="GO" id="GO:0042773">
    <property type="term" value="P:ATP synthesis coupled electron transport"/>
    <property type="evidence" value="ECO:0007669"/>
    <property type="project" value="InterPro"/>
</dbReference>
<evidence type="ECO:0000256" key="6">
    <source>
        <dbReference type="ARBA" id="ARBA00025624"/>
    </source>
</evidence>
<name>A0A6H1TVS3_9CYAN</name>
<feature type="transmembrane region" description="Helical" evidence="8">
    <location>
        <begin position="162"/>
        <end position="185"/>
    </location>
</feature>
<feature type="transmembrane region" description="Helical" evidence="8">
    <location>
        <begin position="108"/>
        <end position="124"/>
    </location>
</feature>
<dbReference type="NCBIfam" id="TIGR01972">
    <property type="entry name" value="NDH_I_M"/>
    <property type="match status" value="1"/>
</dbReference>
<dbReference type="AlphaFoldDB" id="A0A6H1TVS3"/>
<comment type="function">
    <text evidence="6">NDH-1 shuttles electrons from NAD(P)H, via FMN and iron-sulfur (Fe-S) centers, to quinones in the respiratory chain. The immediate electron acceptor for the enzyme in this species is believed to be plastoquinone. Couples the redox reaction to proton translocation (for every two electrons transferred, four hydrogen ions are translocated across the cytoplasmic membrane), and thus conserves the redox energy in a proton gradient.</text>
</comment>
<dbReference type="InterPro" id="IPR010227">
    <property type="entry name" value="NADH_Q_OxRdtase_chainM/4"/>
</dbReference>
<feature type="transmembrane region" description="Helical" evidence="8">
    <location>
        <begin position="326"/>
        <end position="347"/>
    </location>
</feature>
<feature type="transmembrane region" description="Helical" evidence="8">
    <location>
        <begin position="266"/>
        <end position="287"/>
    </location>
</feature>
<feature type="transmembrane region" description="Helical" evidence="8">
    <location>
        <begin position="72"/>
        <end position="96"/>
    </location>
</feature>
<evidence type="ECO:0000259" key="9">
    <source>
        <dbReference type="Pfam" id="PF00361"/>
    </source>
</evidence>
<accession>A0A6H1TVS3</accession>
<feature type="transmembrane region" description="Helical" evidence="8">
    <location>
        <begin position="410"/>
        <end position="432"/>
    </location>
</feature>
<dbReference type="GO" id="GO:0012505">
    <property type="term" value="C:endomembrane system"/>
    <property type="evidence" value="ECO:0007669"/>
    <property type="project" value="UniProtKB-SubCell"/>
</dbReference>
<dbReference type="PANTHER" id="PTHR43507">
    <property type="entry name" value="NADH-UBIQUINONE OXIDOREDUCTASE CHAIN 4"/>
    <property type="match status" value="1"/>
</dbReference>
<dbReference type="GO" id="GO:0008137">
    <property type="term" value="F:NADH dehydrogenase (ubiquinone) activity"/>
    <property type="evidence" value="ECO:0007669"/>
    <property type="project" value="InterPro"/>
</dbReference>
<feature type="transmembrane region" description="Helical" evidence="8">
    <location>
        <begin position="6"/>
        <end position="24"/>
    </location>
</feature>
<dbReference type="EMBL" id="CP051167">
    <property type="protein sequence ID" value="QIZ70708.1"/>
    <property type="molecule type" value="Genomic_DNA"/>
</dbReference>
<dbReference type="Proteomes" id="UP000500857">
    <property type="component" value="Chromosome"/>
</dbReference>
<reference evidence="10 11" key="1">
    <citation type="submission" date="2020-04" db="EMBL/GenBank/DDBJ databases">
        <authorList>
            <person name="Basu S."/>
            <person name="Maruthanayagam V."/>
            <person name="Chakraborty S."/>
            <person name="Pramanik A."/>
            <person name="Mukherjee J."/>
            <person name="Brink B."/>
        </authorList>
    </citation>
    <scope>NUCLEOTIDE SEQUENCE [LARGE SCALE GENOMIC DNA]</scope>
    <source>
        <strain evidence="10 11">AP17</strain>
    </source>
</reference>
<organism evidence="10 11">
    <name type="scientific">Oxynema aestuarii AP17</name>
    <dbReference type="NCBI Taxonomy" id="2064643"/>
    <lineage>
        <taxon>Bacteria</taxon>
        <taxon>Bacillati</taxon>
        <taxon>Cyanobacteriota</taxon>
        <taxon>Cyanophyceae</taxon>
        <taxon>Oscillatoriophycideae</taxon>
        <taxon>Oscillatoriales</taxon>
        <taxon>Oscillatoriaceae</taxon>
        <taxon>Oxynema</taxon>
        <taxon>Oxynema aestuarii</taxon>
    </lineage>
</organism>
<feature type="transmembrane region" description="Helical" evidence="8">
    <location>
        <begin position="31"/>
        <end position="52"/>
    </location>
</feature>